<gene>
    <name evidence="2" type="ORF">GCM10017783_03080</name>
</gene>
<dbReference type="Gene3D" id="3.40.50.1820">
    <property type="entry name" value="alpha/beta hydrolase"/>
    <property type="match status" value="1"/>
</dbReference>
<comment type="caution">
    <text evidence="2">The sequence shown here is derived from an EMBL/GenBank/DDBJ whole genome shotgun (WGS) entry which is preliminary data.</text>
</comment>
<reference evidence="3" key="1">
    <citation type="journal article" date="2019" name="Int. J. Syst. Evol. Microbiol.">
        <title>The Global Catalogue of Microorganisms (GCM) 10K type strain sequencing project: providing services to taxonomists for standard genome sequencing and annotation.</title>
        <authorList>
            <consortium name="The Broad Institute Genomics Platform"/>
            <consortium name="The Broad Institute Genome Sequencing Center for Infectious Disease"/>
            <person name="Wu L."/>
            <person name="Ma J."/>
        </authorList>
    </citation>
    <scope>NUCLEOTIDE SEQUENCE [LARGE SCALE GENOMIC DNA]</scope>
    <source>
        <strain evidence="3">CGMCC 1.18439</strain>
    </source>
</reference>
<dbReference type="Proteomes" id="UP000632154">
    <property type="component" value="Unassembled WGS sequence"/>
</dbReference>
<dbReference type="InterPro" id="IPR000639">
    <property type="entry name" value="Epox_hydrolase-like"/>
</dbReference>
<dbReference type="PANTHER" id="PTHR43689:SF8">
    <property type="entry name" value="ALPHA_BETA-HYDROLASES SUPERFAMILY PROTEIN"/>
    <property type="match status" value="1"/>
</dbReference>
<evidence type="ECO:0000259" key="1">
    <source>
        <dbReference type="Pfam" id="PF00561"/>
    </source>
</evidence>
<organism evidence="2 3">
    <name type="scientific">Deinococcus piscis</name>
    <dbReference type="NCBI Taxonomy" id="394230"/>
    <lineage>
        <taxon>Bacteria</taxon>
        <taxon>Thermotogati</taxon>
        <taxon>Deinococcota</taxon>
        <taxon>Deinococci</taxon>
        <taxon>Deinococcales</taxon>
        <taxon>Deinococcaceae</taxon>
        <taxon>Deinococcus</taxon>
    </lineage>
</organism>
<evidence type="ECO:0000313" key="2">
    <source>
        <dbReference type="EMBL" id="GHF94434.1"/>
    </source>
</evidence>
<dbReference type="InterPro" id="IPR029058">
    <property type="entry name" value="AB_hydrolase_fold"/>
</dbReference>
<feature type="domain" description="AB hydrolase-1" evidence="1">
    <location>
        <begin position="32"/>
        <end position="271"/>
    </location>
</feature>
<dbReference type="PRINTS" id="PR00412">
    <property type="entry name" value="EPOXHYDRLASE"/>
</dbReference>
<dbReference type="PANTHER" id="PTHR43689">
    <property type="entry name" value="HYDROLASE"/>
    <property type="match status" value="1"/>
</dbReference>
<keyword evidence="3" id="KW-1185">Reference proteome</keyword>
<dbReference type="Pfam" id="PF00561">
    <property type="entry name" value="Abhydrolase_1"/>
    <property type="match status" value="1"/>
</dbReference>
<accession>A0ABQ3JXE3</accession>
<keyword evidence="2" id="KW-0378">Hydrolase</keyword>
<name>A0ABQ3JXE3_9DEIO</name>
<dbReference type="PRINTS" id="PR00111">
    <property type="entry name" value="ABHYDROLASE"/>
</dbReference>
<sequence>MSAHLPLQREWVALADGTQLSVLMGGPVGAEPVLLLHGGGTDHAWLSWEETVPALLATGYRVIAPDLPGYGQSPPAAWPSTRPHLSRAVSGLMVALKLPRAVLVGVSMGGSLALAQALHSPVSVRGLVLVGSYGLARWAPYHRLSVGLARLPTGTNSVNPLLARSPLAVRWTLSSILQNPEAITPGLVRQVGTALRHRASAQAFAQFQRDEIRPDGLSTDFRKRLPELQMPVLIVHGDRDIGVPLAAAQEAARRIPGANLRVFSGAGHWTQRDQPGRFNYELLRFLGTLPS</sequence>
<dbReference type="RefSeq" id="WP_189641906.1">
    <property type="nucleotide sequence ID" value="NZ_BNAL01000002.1"/>
</dbReference>
<protein>
    <submittedName>
        <fullName evidence="2">Alpha/beta hydrolase</fullName>
    </submittedName>
</protein>
<dbReference type="EMBL" id="BNAL01000002">
    <property type="protein sequence ID" value="GHF94434.1"/>
    <property type="molecule type" value="Genomic_DNA"/>
</dbReference>
<proteinExistence type="predicted"/>
<dbReference type="InterPro" id="IPR000073">
    <property type="entry name" value="AB_hydrolase_1"/>
</dbReference>
<evidence type="ECO:0000313" key="3">
    <source>
        <dbReference type="Proteomes" id="UP000632154"/>
    </source>
</evidence>
<dbReference type="SUPFAM" id="SSF53474">
    <property type="entry name" value="alpha/beta-Hydrolases"/>
    <property type="match status" value="1"/>
</dbReference>
<dbReference type="GO" id="GO:0016787">
    <property type="term" value="F:hydrolase activity"/>
    <property type="evidence" value="ECO:0007669"/>
    <property type="project" value="UniProtKB-KW"/>
</dbReference>